<accession>A0A420ENK9</accession>
<evidence type="ECO:0000313" key="2">
    <source>
        <dbReference type="Proteomes" id="UP000286482"/>
    </source>
</evidence>
<gene>
    <name evidence="1" type="ORF">DBZ36_01195</name>
</gene>
<dbReference type="AlphaFoldDB" id="A0A420ENK9"/>
<organism evidence="1 2">
    <name type="scientific">Alginatibacterium sediminis</name>
    <dbReference type="NCBI Taxonomy" id="2164068"/>
    <lineage>
        <taxon>Bacteria</taxon>
        <taxon>Pseudomonadati</taxon>
        <taxon>Pseudomonadota</taxon>
        <taxon>Gammaproteobacteria</taxon>
        <taxon>Alteromonadales</taxon>
        <taxon>Alteromonadaceae</taxon>
        <taxon>Alginatibacterium</taxon>
    </lineage>
</organism>
<dbReference type="Proteomes" id="UP000286482">
    <property type="component" value="Unassembled WGS sequence"/>
</dbReference>
<name>A0A420ENK9_9ALTE</name>
<sequence>MRHIKRKLTQTVSDVITHEFHLRIDMAIYIELPIDISCDEAERIGNIVRGFTYAEDSCIDDLETYEIPIREWFKTKLEVPINLNENEARRFAHFLDAIPFGF</sequence>
<reference evidence="1 2" key="1">
    <citation type="submission" date="2018-09" db="EMBL/GenBank/DDBJ databases">
        <authorList>
            <person name="Wang Z."/>
        </authorList>
    </citation>
    <scope>NUCLEOTIDE SEQUENCE [LARGE SCALE GENOMIC DNA]</scope>
    <source>
        <strain evidence="1 2">ALS 81</strain>
    </source>
</reference>
<evidence type="ECO:0000313" key="1">
    <source>
        <dbReference type="EMBL" id="RKF22292.1"/>
    </source>
</evidence>
<proteinExistence type="predicted"/>
<dbReference type="RefSeq" id="WP_120353094.1">
    <property type="nucleotide sequence ID" value="NZ_RAQO01000001.1"/>
</dbReference>
<protein>
    <submittedName>
        <fullName evidence="1">Uncharacterized protein</fullName>
    </submittedName>
</protein>
<dbReference type="EMBL" id="RAQO01000001">
    <property type="protein sequence ID" value="RKF22292.1"/>
    <property type="molecule type" value="Genomic_DNA"/>
</dbReference>
<keyword evidence="2" id="KW-1185">Reference proteome</keyword>
<comment type="caution">
    <text evidence="1">The sequence shown here is derived from an EMBL/GenBank/DDBJ whole genome shotgun (WGS) entry which is preliminary data.</text>
</comment>